<protein>
    <submittedName>
        <fullName evidence="1">Uncharacterized protein</fullName>
    </submittedName>
</protein>
<name>A0AAV4R403_9ARAC</name>
<dbReference type="AlphaFoldDB" id="A0AAV4R403"/>
<dbReference type="EMBL" id="BPLQ01005717">
    <property type="protein sequence ID" value="GIY16648.1"/>
    <property type="molecule type" value="Genomic_DNA"/>
</dbReference>
<accession>A0AAV4R403</accession>
<comment type="caution">
    <text evidence="1">The sequence shown here is derived from an EMBL/GenBank/DDBJ whole genome shotgun (WGS) entry which is preliminary data.</text>
</comment>
<gene>
    <name evidence="1" type="ORF">CDAR_443411</name>
</gene>
<reference evidence="1 2" key="1">
    <citation type="submission" date="2021-06" db="EMBL/GenBank/DDBJ databases">
        <title>Caerostris darwini draft genome.</title>
        <authorList>
            <person name="Kono N."/>
            <person name="Arakawa K."/>
        </authorList>
    </citation>
    <scope>NUCLEOTIDE SEQUENCE [LARGE SCALE GENOMIC DNA]</scope>
</reference>
<sequence length="101" mass="11342">MGTRRSLHPHFNQSGWRNICTSSQLGQLKPSIQQLLVRGDFVTHNRANIGAVLAFNRLPSPRSRVAVIYTEVEGEGKKRKRPFSTNPHLLCFAALCLGQQM</sequence>
<evidence type="ECO:0000313" key="2">
    <source>
        <dbReference type="Proteomes" id="UP001054837"/>
    </source>
</evidence>
<proteinExistence type="predicted"/>
<evidence type="ECO:0000313" key="1">
    <source>
        <dbReference type="EMBL" id="GIY16648.1"/>
    </source>
</evidence>
<keyword evidence="2" id="KW-1185">Reference proteome</keyword>
<dbReference type="Proteomes" id="UP001054837">
    <property type="component" value="Unassembled WGS sequence"/>
</dbReference>
<organism evidence="1 2">
    <name type="scientific">Caerostris darwini</name>
    <dbReference type="NCBI Taxonomy" id="1538125"/>
    <lineage>
        <taxon>Eukaryota</taxon>
        <taxon>Metazoa</taxon>
        <taxon>Ecdysozoa</taxon>
        <taxon>Arthropoda</taxon>
        <taxon>Chelicerata</taxon>
        <taxon>Arachnida</taxon>
        <taxon>Araneae</taxon>
        <taxon>Araneomorphae</taxon>
        <taxon>Entelegynae</taxon>
        <taxon>Araneoidea</taxon>
        <taxon>Araneidae</taxon>
        <taxon>Caerostris</taxon>
    </lineage>
</organism>